<dbReference type="AlphaFoldDB" id="A0A368YRU5"/>
<evidence type="ECO:0000313" key="5">
    <source>
        <dbReference type="EMBL" id="RCW82308.1"/>
    </source>
</evidence>
<evidence type="ECO:0000256" key="1">
    <source>
        <dbReference type="ARBA" id="ARBA00009481"/>
    </source>
</evidence>
<dbReference type="GO" id="GO:0016757">
    <property type="term" value="F:glycosyltransferase activity"/>
    <property type="evidence" value="ECO:0007669"/>
    <property type="project" value="UniProtKB-KW"/>
</dbReference>
<dbReference type="CDD" id="cd03801">
    <property type="entry name" value="GT4_PimA-like"/>
    <property type="match status" value="1"/>
</dbReference>
<comment type="caution">
    <text evidence="5">The sequence shown here is derived from an EMBL/GenBank/DDBJ whole genome shotgun (WGS) entry which is preliminary data.</text>
</comment>
<protein>
    <submittedName>
        <fullName evidence="5">Glycosyltransferase involved in cell wall biosynthesis</fullName>
    </submittedName>
</protein>
<dbReference type="InterPro" id="IPR001296">
    <property type="entry name" value="Glyco_trans_1"/>
</dbReference>
<dbReference type="PANTHER" id="PTHR12526:SF640">
    <property type="entry name" value="COLANIC ACID BIOSYNTHESIS GLYCOSYLTRANSFERASE WCAL-RELATED"/>
    <property type="match status" value="1"/>
</dbReference>
<proteinExistence type="inferred from homology"/>
<feature type="domain" description="Glycosyl transferase family 1" evidence="4">
    <location>
        <begin position="191"/>
        <end position="337"/>
    </location>
</feature>
<keyword evidence="2" id="KW-0328">Glycosyltransferase</keyword>
<dbReference type="OrthoDB" id="5443996at2"/>
<keyword evidence="6" id="KW-1185">Reference proteome</keyword>
<reference evidence="5 6" key="1">
    <citation type="submission" date="2018-07" db="EMBL/GenBank/DDBJ databases">
        <title>Genomic Encyclopedia of Type Strains, Phase III (KMG-III): the genomes of soil and plant-associated and newly described type strains.</title>
        <authorList>
            <person name="Whitman W."/>
        </authorList>
    </citation>
    <scope>NUCLEOTIDE SEQUENCE [LARGE SCALE GENOMIC DNA]</scope>
    <source>
        <strain evidence="5 6">31-25a</strain>
    </source>
</reference>
<dbReference type="Pfam" id="PF00534">
    <property type="entry name" value="Glycos_transf_1"/>
    <property type="match status" value="1"/>
</dbReference>
<evidence type="ECO:0000256" key="3">
    <source>
        <dbReference type="ARBA" id="ARBA00022679"/>
    </source>
</evidence>
<dbReference type="PANTHER" id="PTHR12526">
    <property type="entry name" value="GLYCOSYLTRANSFERASE"/>
    <property type="match status" value="1"/>
</dbReference>
<dbReference type="EMBL" id="QPJM01000008">
    <property type="protein sequence ID" value="RCW82308.1"/>
    <property type="molecule type" value="Genomic_DNA"/>
</dbReference>
<keyword evidence="3 5" id="KW-0808">Transferase</keyword>
<organism evidence="5 6">
    <name type="scientific">Phyllobacterium bourgognense</name>
    <dbReference type="NCBI Taxonomy" id="314236"/>
    <lineage>
        <taxon>Bacteria</taxon>
        <taxon>Pseudomonadati</taxon>
        <taxon>Pseudomonadota</taxon>
        <taxon>Alphaproteobacteria</taxon>
        <taxon>Hyphomicrobiales</taxon>
        <taxon>Phyllobacteriaceae</taxon>
        <taxon>Phyllobacterium</taxon>
    </lineage>
</organism>
<dbReference type="RefSeq" id="WP_114430785.1">
    <property type="nucleotide sequence ID" value="NZ_QPJM01000008.1"/>
</dbReference>
<evidence type="ECO:0000256" key="2">
    <source>
        <dbReference type="ARBA" id="ARBA00022676"/>
    </source>
</evidence>
<gene>
    <name evidence="5" type="ORF">C7476_108122</name>
</gene>
<dbReference type="Gene3D" id="3.40.50.2000">
    <property type="entry name" value="Glycogen Phosphorylase B"/>
    <property type="match status" value="2"/>
</dbReference>
<accession>A0A368YRU5</accession>
<name>A0A368YRU5_9HYPH</name>
<sequence>MQIAFYAPLKSPNHPVPSGDRQMARLLMAALALAGHRVDLISELRSFTATPEAAGRERVGELAKQEIERLSRRWQRRGKPDLWFCYHPYYKAPDLIGPPLAASLGIPYVTAEASYSKRRDEGGWAGLQSVVMDAVRHAAVNICFTRRDEIGLAGHIPEARLARLQPFIDVAAYRAEPATNDPNRLVTIAMMRAGDKLESYRMLAEALALLGERPWKLSVIGDGPERVAVKAMFAEFGAERIEWLGQKRAGEVVDLLNRGGIFVWPGTGEAYGIAYLEAQAAGLPVVAQKTAGVPEVIKDGVTGTLTTVGDTRTFADAIEQMIGNEERRLSMGQAGRRFVMEERSLEIASKRLDQLLREYVAHDG</sequence>
<dbReference type="SUPFAM" id="SSF53756">
    <property type="entry name" value="UDP-Glycosyltransferase/glycogen phosphorylase"/>
    <property type="match status" value="1"/>
</dbReference>
<dbReference type="Proteomes" id="UP000253324">
    <property type="component" value="Unassembled WGS sequence"/>
</dbReference>
<evidence type="ECO:0000259" key="4">
    <source>
        <dbReference type="Pfam" id="PF00534"/>
    </source>
</evidence>
<comment type="similarity">
    <text evidence="1">Belongs to the glycosyltransferase group 1 family. Glycosyltransferase 4 subfamily.</text>
</comment>
<evidence type="ECO:0000313" key="6">
    <source>
        <dbReference type="Proteomes" id="UP000253324"/>
    </source>
</evidence>